<name>A0A8H4IKF0_9PEZI</name>
<dbReference type="OrthoDB" id="419598at2759"/>
<dbReference type="PANTHER" id="PTHR47706:SF9">
    <property type="entry name" value="NMRA-LIKE DOMAIN-CONTAINING PROTEIN-RELATED"/>
    <property type="match status" value="1"/>
</dbReference>
<dbReference type="Pfam" id="PF05368">
    <property type="entry name" value="NmrA"/>
    <property type="match status" value="1"/>
</dbReference>
<dbReference type="Proteomes" id="UP000572817">
    <property type="component" value="Unassembled WGS sequence"/>
</dbReference>
<evidence type="ECO:0000256" key="2">
    <source>
        <dbReference type="ARBA" id="ARBA00023002"/>
    </source>
</evidence>
<dbReference type="EMBL" id="WWBZ02000062">
    <property type="protein sequence ID" value="KAF4302822.1"/>
    <property type="molecule type" value="Genomic_DNA"/>
</dbReference>
<dbReference type="AlphaFoldDB" id="A0A8H4IKF0"/>
<evidence type="ECO:0000259" key="3">
    <source>
        <dbReference type="Pfam" id="PF05368"/>
    </source>
</evidence>
<evidence type="ECO:0000256" key="1">
    <source>
        <dbReference type="ARBA" id="ARBA00022857"/>
    </source>
</evidence>
<dbReference type="Gene3D" id="3.90.25.10">
    <property type="entry name" value="UDP-galactose 4-epimerase, domain 1"/>
    <property type="match status" value="1"/>
</dbReference>
<organism evidence="4 5">
    <name type="scientific">Botryosphaeria dothidea</name>
    <dbReference type="NCBI Taxonomy" id="55169"/>
    <lineage>
        <taxon>Eukaryota</taxon>
        <taxon>Fungi</taxon>
        <taxon>Dikarya</taxon>
        <taxon>Ascomycota</taxon>
        <taxon>Pezizomycotina</taxon>
        <taxon>Dothideomycetes</taxon>
        <taxon>Dothideomycetes incertae sedis</taxon>
        <taxon>Botryosphaeriales</taxon>
        <taxon>Botryosphaeriaceae</taxon>
        <taxon>Botryosphaeria</taxon>
    </lineage>
</organism>
<evidence type="ECO:0000313" key="5">
    <source>
        <dbReference type="Proteomes" id="UP000572817"/>
    </source>
</evidence>
<dbReference type="GO" id="GO:0016491">
    <property type="term" value="F:oxidoreductase activity"/>
    <property type="evidence" value="ECO:0007669"/>
    <property type="project" value="UniProtKB-KW"/>
</dbReference>
<protein>
    <submittedName>
        <fullName evidence="4">NmrA-like protein</fullName>
    </submittedName>
</protein>
<dbReference type="PANTHER" id="PTHR47706">
    <property type="entry name" value="NMRA-LIKE FAMILY PROTEIN"/>
    <property type="match status" value="1"/>
</dbReference>
<sequence>MAFETIALFGANGQIGQRILEKLSHNSKKNFTVVAFIGPDNQLPAAGNDHKTIIKTFEPNNVSREDLAKDLKGVDAVVSALSGKALSAQTIIQDAAADAGVKRFYPSEYGMHHVYRKPDDARGYIHPLWNQKAELNEQAALHPAIASGKMSYTIIGCGEFYNQERESVWCPWTRDDVPEYVIRVIGDPKAKADFTNLDDFAEYLAATLIEPEKSENQCMNFVSDTVSHLEIAEALRRHTGKTVKIDSFPIDKMHEVASDPRKAPAELRQSTFPPDFWFMVKGMQGLGRSRRPRGQVHNHLFPEVEPTTFEKYFQQKFKKA</sequence>
<dbReference type="InterPro" id="IPR051609">
    <property type="entry name" value="NmrA/Isoflavone_reductase-like"/>
</dbReference>
<dbReference type="InterPro" id="IPR036291">
    <property type="entry name" value="NAD(P)-bd_dom_sf"/>
</dbReference>
<feature type="domain" description="NmrA-like" evidence="3">
    <location>
        <begin position="4"/>
        <end position="312"/>
    </location>
</feature>
<dbReference type="Gene3D" id="3.40.50.720">
    <property type="entry name" value="NAD(P)-binding Rossmann-like Domain"/>
    <property type="match status" value="1"/>
</dbReference>
<dbReference type="InterPro" id="IPR008030">
    <property type="entry name" value="NmrA-like"/>
</dbReference>
<dbReference type="SUPFAM" id="SSF51735">
    <property type="entry name" value="NAD(P)-binding Rossmann-fold domains"/>
    <property type="match status" value="1"/>
</dbReference>
<keyword evidence="2" id="KW-0560">Oxidoreductase</keyword>
<comment type="caution">
    <text evidence="4">The sequence shown here is derived from an EMBL/GenBank/DDBJ whole genome shotgun (WGS) entry which is preliminary data.</text>
</comment>
<gene>
    <name evidence="4" type="ORF">GTA08_BOTSDO08765</name>
</gene>
<keyword evidence="5" id="KW-1185">Reference proteome</keyword>
<evidence type="ECO:0000313" key="4">
    <source>
        <dbReference type="EMBL" id="KAF4302822.1"/>
    </source>
</evidence>
<accession>A0A8H4IKF0</accession>
<proteinExistence type="predicted"/>
<keyword evidence="1" id="KW-0521">NADP</keyword>
<reference evidence="4" key="1">
    <citation type="submission" date="2020-04" db="EMBL/GenBank/DDBJ databases">
        <title>Genome Assembly and Annotation of Botryosphaeria dothidea sdau 11-99, a Latent Pathogen of Apple Fruit Ring Rot in China.</title>
        <authorList>
            <person name="Yu C."/>
            <person name="Diao Y."/>
            <person name="Lu Q."/>
            <person name="Zhao J."/>
            <person name="Cui S."/>
            <person name="Peng C."/>
            <person name="He B."/>
            <person name="Liu H."/>
        </authorList>
    </citation>
    <scope>NUCLEOTIDE SEQUENCE [LARGE SCALE GENOMIC DNA]</scope>
    <source>
        <strain evidence="4">Sdau11-99</strain>
    </source>
</reference>